<evidence type="ECO:0000259" key="11">
    <source>
        <dbReference type="PROSITE" id="PS50198"/>
    </source>
</evidence>
<feature type="chain" id="PRO_5025467738" description="Parvulin-like PPIase" evidence="10">
    <location>
        <begin position="32"/>
        <end position="411"/>
    </location>
</feature>
<evidence type="ECO:0000256" key="9">
    <source>
        <dbReference type="PROSITE-ProRule" id="PRU00278"/>
    </source>
</evidence>
<dbReference type="SUPFAM" id="SSF54534">
    <property type="entry name" value="FKBP-like"/>
    <property type="match status" value="1"/>
</dbReference>
<keyword evidence="3" id="KW-0574">Periplasm</keyword>
<dbReference type="AlphaFoldDB" id="A0A6B3RPZ6"/>
<keyword evidence="2 10" id="KW-0732">Signal</keyword>
<dbReference type="InterPro" id="IPR027304">
    <property type="entry name" value="Trigger_fact/SurA_dom_sf"/>
</dbReference>
<sequence length="411" mass="44666">MTKALSKFLGATALIATLAAAAALVPQPAAAQDGSPFAAVMQINGQVITRYELEQRKLFLKLLRAPGDPEEQAMKGLLQDRLAADQAKRFGIRLTAEQLEQGMEEFASRANLSAAEFIAALAEAGVSMETYRDFVGNGLIWRDLVRARYAGSFTVSEAEIDRAIANGTVNTAMQLLLSEIILPAEGDPEPQQELARRLRAEISSEEAFAAAARRYSASPSAERGGRLDWTLTSELPPQIVELVLALGPGQVSQPITLPNAVAVFQLRDVAEDTTAQMPPVELGYAEFLMPNTPTVQAEAAALHARLDSCLDLHAEARSLPTDRLKVETRLVSEIPADVALQLAQLDPGEYSTAITRGGWRVFLMLCSRAPRLEEGPINREAIREQLTSRRLTLLADAFLEELRSEAIIKTP</sequence>
<evidence type="ECO:0000256" key="4">
    <source>
        <dbReference type="ARBA" id="ARBA00023110"/>
    </source>
</evidence>
<dbReference type="Proteomes" id="UP000481421">
    <property type="component" value="Unassembled WGS sequence"/>
</dbReference>
<evidence type="ECO:0000256" key="6">
    <source>
        <dbReference type="ARBA" id="ARBA00023235"/>
    </source>
</evidence>
<dbReference type="InterPro" id="IPR050280">
    <property type="entry name" value="OMP_Chaperone_SurA"/>
</dbReference>
<dbReference type="InterPro" id="IPR000297">
    <property type="entry name" value="PPIase_PpiC"/>
</dbReference>
<protein>
    <recommendedName>
        <fullName evidence="1">Parvulin-like PPIase</fullName>
    </recommendedName>
    <alternativeName>
        <fullName evidence="7">Peptidyl-prolyl cis-trans isomerase plp</fullName>
    </alternativeName>
    <alternativeName>
        <fullName evidence="8">Rotamase plp</fullName>
    </alternativeName>
</protein>
<evidence type="ECO:0000313" key="12">
    <source>
        <dbReference type="EMBL" id="NEX45132.1"/>
    </source>
</evidence>
<evidence type="ECO:0000256" key="3">
    <source>
        <dbReference type="ARBA" id="ARBA00022764"/>
    </source>
</evidence>
<dbReference type="PROSITE" id="PS50198">
    <property type="entry name" value="PPIC_PPIASE_2"/>
    <property type="match status" value="1"/>
</dbReference>
<name>A0A6B3RPZ6_9RHOB</name>
<reference evidence="12 13" key="1">
    <citation type="submission" date="2020-02" db="EMBL/GenBank/DDBJ databases">
        <title>Rhodobacter algicola sp. nov., isolated from microalga culture.</title>
        <authorList>
            <person name="Park C.-Y."/>
        </authorList>
    </citation>
    <scope>NUCLEOTIDE SEQUENCE [LARGE SCALE GENOMIC DNA]</scope>
    <source>
        <strain evidence="12 13">ETT8</strain>
    </source>
</reference>
<feature type="domain" description="PpiC" evidence="11">
    <location>
        <begin position="172"/>
        <end position="268"/>
    </location>
</feature>
<comment type="caution">
    <text evidence="12">The sequence shown here is derived from an EMBL/GenBank/DDBJ whole genome shotgun (WGS) entry which is preliminary data.</text>
</comment>
<keyword evidence="6 9" id="KW-0413">Isomerase</keyword>
<dbReference type="InterPro" id="IPR046357">
    <property type="entry name" value="PPIase_dom_sf"/>
</dbReference>
<evidence type="ECO:0000256" key="5">
    <source>
        <dbReference type="ARBA" id="ARBA00023186"/>
    </source>
</evidence>
<dbReference type="Gene3D" id="3.10.50.40">
    <property type="match status" value="1"/>
</dbReference>
<dbReference type="Gene3D" id="1.10.4030.10">
    <property type="entry name" value="Porin chaperone SurA, peptide-binding domain"/>
    <property type="match status" value="1"/>
</dbReference>
<keyword evidence="13" id="KW-1185">Reference proteome</keyword>
<dbReference type="PANTHER" id="PTHR47637:SF1">
    <property type="entry name" value="CHAPERONE SURA"/>
    <property type="match status" value="1"/>
</dbReference>
<dbReference type="RefSeq" id="WP_164609149.1">
    <property type="nucleotide sequence ID" value="NZ_JAAIKE010000001.1"/>
</dbReference>
<evidence type="ECO:0000256" key="8">
    <source>
        <dbReference type="ARBA" id="ARBA00031484"/>
    </source>
</evidence>
<dbReference type="InterPro" id="IPR015391">
    <property type="entry name" value="SurA_N"/>
</dbReference>
<keyword evidence="5" id="KW-0143">Chaperone</keyword>
<keyword evidence="4 9" id="KW-0697">Rotamase</keyword>
<dbReference type="GO" id="GO:0003755">
    <property type="term" value="F:peptidyl-prolyl cis-trans isomerase activity"/>
    <property type="evidence" value="ECO:0007669"/>
    <property type="project" value="UniProtKB-KW"/>
</dbReference>
<organism evidence="12 13">
    <name type="scientific">Pseudotabrizicola algicola</name>
    <dbReference type="NCBI Taxonomy" id="2709381"/>
    <lineage>
        <taxon>Bacteria</taxon>
        <taxon>Pseudomonadati</taxon>
        <taxon>Pseudomonadota</taxon>
        <taxon>Alphaproteobacteria</taxon>
        <taxon>Rhodobacterales</taxon>
        <taxon>Paracoccaceae</taxon>
        <taxon>Pseudotabrizicola</taxon>
    </lineage>
</organism>
<evidence type="ECO:0000256" key="2">
    <source>
        <dbReference type="ARBA" id="ARBA00022729"/>
    </source>
</evidence>
<dbReference type="Pfam" id="PF09312">
    <property type="entry name" value="SurA_N"/>
    <property type="match status" value="1"/>
</dbReference>
<dbReference type="EMBL" id="JAAIKE010000001">
    <property type="protein sequence ID" value="NEX45132.1"/>
    <property type="molecule type" value="Genomic_DNA"/>
</dbReference>
<accession>A0A6B3RPZ6</accession>
<dbReference type="Pfam" id="PF00639">
    <property type="entry name" value="Rotamase"/>
    <property type="match status" value="1"/>
</dbReference>
<dbReference type="PANTHER" id="PTHR47637">
    <property type="entry name" value="CHAPERONE SURA"/>
    <property type="match status" value="1"/>
</dbReference>
<evidence type="ECO:0000256" key="7">
    <source>
        <dbReference type="ARBA" id="ARBA00030642"/>
    </source>
</evidence>
<evidence type="ECO:0000256" key="10">
    <source>
        <dbReference type="SAM" id="SignalP"/>
    </source>
</evidence>
<evidence type="ECO:0000256" key="1">
    <source>
        <dbReference type="ARBA" id="ARBA00018370"/>
    </source>
</evidence>
<proteinExistence type="predicted"/>
<dbReference type="SUPFAM" id="SSF109998">
    <property type="entry name" value="Triger factor/SurA peptide-binding domain-like"/>
    <property type="match status" value="1"/>
</dbReference>
<feature type="signal peptide" evidence="10">
    <location>
        <begin position="1"/>
        <end position="31"/>
    </location>
</feature>
<gene>
    <name evidence="12" type="ORF">G3572_02870</name>
</gene>
<evidence type="ECO:0000313" key="13">
    <source>
        <dbReference type="Proteomes" id="UP000481421"/>
    </source>
</evidence>